<dbReference type="STRING" id="36842.SAMN02194393_03210"/>
<dbReference type="Gene3D" id="3.40.50.300">
    <property type="entry name" value="P-loop containing nucleotide triphosphate hydrolases"/>
    <property type="match status" value="1"/>
</dbReference>
<dbReference type="GO" id="GO:0005829">
    <property type="term" value="C:cytosol"/>
    <property type="evidence" value="ECO:0007669"/>
    <property type="project" value="TreeGrafter"/>
</dbReference>
<reference evidence="4" key="1">
    <citation type="submission" date="2017-02" db="EMBL/GenBank/DDBJ databases">
        <authorList>
            <person name="Varghese N."/>
            <person name="Submissions S."/>
        </authorList>
    </citation>
    <scope>NUCLEOTIDE SEQUENCE [LARGE SCALE GENOMIC DNA]</scope>
    <source>
        <strain evidence="4">M1</strain>
    </source>
</reference>
<sequence length="284" mass="33343">MIDKRVFALWSPKPGTGTSFLTANLGKYSSMEGYLTGVIDLNRQYSSLPHILNIHPQKNKSLRNALFTDNDRDVIINFQENEKNQKYLFVLGLNPGDSVDDLHELERKDIERLYQIAKEKFNIVFLDLPTSYIEYTSYIGWFFAEKIIVVIDNDINSLFALRKYLKQFEELNIKKDKLILVVNKDIGIISKKDIKLITGLDVKSIIPFSKHIVMDSNEGKTIFDAGGNFKDRYIQNQIKYIFEELIEKEVNRGRKYRKNRFLFRRRNEEDRNRNIWKEVGGSNE</sequence>
<accession>A0A1T5LSF0</accession>
<dbReference type="EMBL" id="FUZT01000008">
    <property type="protein sequence ID" value="SKC78775.1"/>
    <property type="molecule type" value="Genomic_DNA"/>
</dbReference>
<keyword evidence="4" id="KW-1185">Reference proteome</keyword>
<dbReference type="SUPFAM" id="SSF52540">
    <property type="entry name" value="P-loop containing nucleoside triphosphate hydrolases"/>
    <property type="match status" value="1"/>
</dbReference>
<dbReference type="Proteomes" id="UP000190285">
    <property type="component" value="Unassembled WGS sequence"/>
</dbReference>
<dbReference type="GO" id="GO:0016887">
    <property type="term" value="F:ATP hydrolysis activity"/>
    <property type="evidence" value="ECO:0007669"/>
    <property type="project" value="TreeGrafter"/>
</dbReference>
<keyword evidence="1" id="KW-0547">Nucleotide-binding</keyword>
<dbReference type="OrthoDB" id="1951283at2"/>
<proteinExistence type="predicted"/>
<gene>
    <name evidence="3" type="ORF">SAMN02194393_03210</name>
</gene>
<protein>
    <submittedName>
        <fullName evidence="3">AAA domain-containing protein</fullName>
    </submittedName>
</protein>
<dbReference type="AlphaFoldDB" id="A0A1T5LSF0"/>
<dbReference type="InterPro" id="IPR027417">
    <property type="entry name" value="P-loop_NTPase"/>
</dbReference>
<keyword evidence="2" id="KW-0067">ATP-binding</keyword>
<dbReference type="PANTHER" id="PTHR43384">
    <property type="entry name" value="SEPTUM SITE-DETERMINING PROTEIN MIND HOMOLOG, CHLOROPLASTIC-RELATED"/>
    <property type="match status" value="1"/>
</dbReference>
<evidence type="ECO:0000313" key="4">
    <source>
        <dbReference type="Proteomes" id="UP000190285"/>
    </source>
</evidence>
<organism evidence="3 4">
    <name type="scientific">Maledivibacter halophilus</name>
    <dbReference type="NCBI Taxonomy" id="36842"/>
    <lineage>
        <taxon>Bacteria</taxon>
        <taxon>Bacillati</taxon>
        <taxon>Bacillota</taxon>
        <taxon>Clostridia</taxon>
        <taxon>Peptostreptococcales</taxon>
        <taxon>Caminicellaceae</taxon>
        <taxon>Maledivibacter</taxon>
    </lineage>
</organism>
<evidence type="ECO:0000256" key="1">
    <source>
        <dbReference type="ARBA" id="ARBA00022741"/>
    </source>
</evidence>
<evidence type="ECO:0000256" key="2">
    <source>
        <dbReference type="ARBA" id="ARBA00022840"/>
    </source>
</evidence>
<dbReference type="GO" id="GO:0051782">
    <property type="term" value="P:negative regulation of cell division"/>
    <property type="evidence" value="ECO:0007669"/>
    <property type="project" value="TreeGrafter"/>
</dbReference>
<dbReference type="PANTHER" id="PTHR43384:SF6">
    <property type="entry name" value="SEPTUM SITE-DETERMINING PROTEIN MIND HOMOLOG, CHLOROPLASTIC"/>
    <property type="match status" value="1"/>
</dbReference>
<dbReference type="RefSeq" id="WP_079492968.1">
    <property type="nucleotide sequence ID" value="NZ_FUZT01000008.1"/>
</dbReference>
<dbReference type="InterPro" id="IPR050625">
    <property type="entry name" value="ParA/MinD_ATPase"/>
</dbReference>
<name>A0A1T5LSF0_9FIRM</name>
<dbReference type="GO" id="GO:0005524">
    <property type="term" value="F:ATP binding"/>
    <property type="evidence" value="ECO:0007669"/>
    <property type="project" value="UniProtKB-KW"/>
</dbReference>
<dbReference type="GO" id="GO:0009898">
    <property type="term" value="C:cytoplasmic side of plasma membrane"/>
    <property type="evidence" value="ECO:0007669"/>
    <property type="project" value="TreeGrafter"/>
</dbReference>
<evidence type="ECO:0000313" key="3">
    <source>
        <dbReference type="EMBL" id="SKC78775.1"/>
    </source>
</evidence>